<feature type="compositionally biased region" description="Polar residues" evidence="11">
    <location>
        <begin position="425"/>
        <end position="447"/>
    </location>
</feature>
<comment type="similarity">
    <text evidence="2 10">Belongs to the class I-like SAM-binding methyltransferase superfamily. RsmB/NOP family.</text>
</comment>
<dbReference type="GO" id="GO:0030488">
    <property type="term" value="P:tRNA methylation"/>
    <property type="evidence" value="ECO:0007669"/>
    <property type="project" value="TreeGrafter"/>
</dbReference>
<dbReference type="InterPro" id="IPR049560">
    <property type="entry name" value="MeTrfase_RsmB-F_NOP2_cat"/>
</dbReference>
<dbReference type="Pfam" id="PF25376">
    <property type="entry name" value="Pre-PUA_NSUN2"/>
    <property type="match status" value="1"/>
</dbReference>
<proteinExistence type="inferred from homology"/>
<dbReference type="PROSITE" id="PS01153">
    <property type="entry name" value="NOL1_NOP2_SUN"/>
    <property type="match status" value="1"/>
</dbReference>
<comment type="subcellular location">
    <subcellularLocation>
        <location evidence="1">Nucleus</location>
    </subcellularLocation>
</comment>
<dbReference type="PRINTS" id="PR02008">
    <property type="entry name" value="RCMTFAMILY"/>
</dbReference>
<feature type="domain" description="SAM-dependent MTase RsmB/NOP-type" evidence="12">
    <location>
        <begin position="9"/>
        <end position="420"/>
    </location>
</feature>
<dbReference type="GO" id="GO:0005634">
    <property type="term" value="C:nucleus"/>
    <property type="evidence" value="ECO:0007669"/>
    <property type="project" value="UniProtKB-SubCell"/>
</dbReference>
<organism evidence="13 14">
    <name type="scientific">Zopfia rhizophila CBS 207.26</name>
    <dbReference type="NCBI Taxonomy" id="1314779"/>
    <lineage>
        <taxon>Eukaryota</taxon>
        <taxon>Fungi</taxon>
        <taxon>Dikarya</taxon>
        <taxon>Ascomycota</taxon>
        <taxon>Pezizomycotina</taxon>
        <taxon>Dothideomycetes</taxon>
        <taxon>Dothideomycetes incertae sedis</taxon>
        <taxon>Zopfiaceae</taxon>
        <taxon>Zopfia</taxon>
    </lineage>
</organism>
<feature type="active site" description="Nucleophile" evidence="10">
    <location>
        <position position="289"/>
    </location>
</feature>
<dbReference type="InterPro" id="IPR018314">
    <property type="entry name" value="RsmB/NOL1/NOP2-like_CS"/>
</dbReference>
<dbReference type="InterPro" id="IPR057286">
    <property type="entry name" value="PUA_NSUN2"/>
</dbReference>
<dbReference type="GO" id="GO:0000049">
    <property type="term" value="F:tRNA binding"/>
    <property type="evidence" value="ECO:0007669"/>
    <property type="project" value="UniProtKB-KW"/>
</dbReference>
<evidence type="ECO:0000256" key="11">
    <source>
        <dbReference type="SAM" id="MobiDB-lite"/>
    </source>
</evidence>
<sequence>MPADEFKEMWRYLETDLPHSFRFTGSKADALEVRDILKSRYIPAIKPIQVDGQPVEPPEPVPFFLDELVWNVKAHKKVIRKYPPFKDFQQFLVAETASGNISRQEIVSMLPPIFLHVRPGMTVLDMCAAPGSKSAQLAEMIHGDEDERVRQVASGTSLEKLEGAGDYTDDGRSTGLLIANDADYKRSHMLVHQVKRLNFPNLIVTQHDASNYPSIKLPTTEDQPNRYLKFDRILADVPCSGDGTARKNPNVWGKWTPRDALGLHNLQLRILERGLQLLKIGGRLVYSTCSMHPVENEAVIAAAIKKCGGVSKVQLVDCSDEMPLLKRRPGLTSWKVFDMTTVQGKDKKAHFFSSFEKFEERKRIFEKEEPGRQFSNKIYPDMFPPPPVPDDERIPLERCMRIYPHLQNTGAFFIAVFEKKAELTPSKSEPNVRGSASKSNEGETNINLDDLSSPRKRPLEDDDGSAPPRKLRAGATDSDGDAITNGDHSPVDYQAAVNNAEGDAVEVAQEPAGSNDELQPEPSAEPESDKSDAESSKALESDGLSKKKIKREDASQEIVKRGKRGGKSQEEYFEYLPEDHSAIKQIFEFFSISDRFPRDRFMVKNEEGVAVNKIYYTSKLTKSIVATNKARGVKFVHCGVAMFVSHSIKGDLKCPWRLQAEGIRIIEPWVSARIVTCNSRSTLHKMLIEMFPIANKNGCLDLEEVGEQLENPDLVPGCCILKVEANGGELGFKFPIVLPLWRHPGSINVMVSKEERLALLLRLYNEKDPKIRNHITDAKKGGSA</sequence>
<dbReference type="OrthoDB" id="6093671at2759"/>
<keyword evidence="7" id="KW-0819">tRNA processing</keyword>
<evidence type="ECO:0000256" key="8">
    <source>
        <dbReference type="ARBA" id="ARBA00022884"/>
    </source>
</evidence>
<evidence type="ECO:0000259" key="12">
    <source>
        <dbReference type="PROSITE" id="PS51686"/>
    </source>
</evidence>
<feature type="region of interest" description="Disordered" evidence="11">
    <location>
        <begin position="424"/>
        <end position="490"/>
    </location>
</feature>
<evidence type="ECO:0000313" key="14">
    <source>
        <dbReference type="Proteomes" id="UP000800200"/>
    </source>
</evidence>
<feature type="binding site" evidence="10">
    <location>
        <position position="236"/>
    </location>
    <ligand>
        <name>S-adenosyl-L-methionine</name>
        <dbReference type="ChEBI" id="CHEBI:59789"/>
    </ligand>
</feature>
<dbReference type="AlphaFoldDB" id="A0A6A6EQD7"/>
<dbReference type="InterPro" id="IPR023270">
    <property type="entry name" value="RCMT_NCL1"/>
</dbReference>
<dbReference type="Gene3D" id="3.40.50.150">
    <property type="entry name" value="Vaccinia Virus protein VP39"/>
    <property type="match status" value="1"/>
</dbReference>
<dbReference type="InterPro" id="IPR029063">
    <property type="entry name" value="SAM-dependent_MTases_sf"/>
</dbReference>
<keyword evidence="6 10" id="KW-0949">S-adenosyl-L-methionine</keyword>
<feature type="region of interest" description="Disordered" evidence="11">
    <location>
        <begin position="505"/>
        <end position="563"/>
    </location>
</feature>
<dbReference type="EMBL" id="ML994613">
    <property type="protein sequence ID" value="KAF2193784.1"/>
    <property type="molecule type" value="Genomic_DNA"/>
</dbReference>
<evidence type="ECO:0000256" key="2">
    <source>
        <dbReference type="ARBA" id="ARBA00007494"/>
    </source>
</evidence>
<dbReference type="InterPro" id="IPR023267">
    <property type="entry name" value="RCMT"/>
</dbReference>
<feature type="binding site" evidence="10">
    <location>
        <begin position="127"/>
        <end position="133"/>
    </location>
    <ligand>
        <name>S-adenosyl-L-methionine</name>
        <dbReference type="ChEBI" id="CHEBI:59789"/>
    </ligand>
</feature>
<feature type="binding site" evidence="10">
    <location>
        <position position="208"/>
    </location>
    <ligand>
        <name>S-adenosyl-L-methionine</name>
        <dbReference type="ChEBI" id="CHEBI:59789"/>
    </ligand>
</feature>
<dbReference type="SUPFAM" id="SSF53335">
    <property type="entry name" value="S-adenosyl-L-methionine-dependent methyltransferases"/>
    <property type="match status" value="1"/>
</dbReference>
<dbReference type="Pfam" id="PF01189">
    <property type="entry name" value="Methyltr_RsmB-F"/>
    <property type="match status" value="1"/>
</dbReference>
<dbReference type="InterPro" id="IPR057285">
    <property type="entry name" value="Pre-PUA_NSUN2"/>
</dbReference>
<evidence type="ECO:0000256" key="5">
    <source>
        <dbReference type="ARBA" id="ARBA00022679"/>
    </source>
</evidence>
<keyword evidence="8 10" id="KW-0694">RNA-binding</keyword>
<keyword evidence="4 10" id="KW-0489">Methyltransferase</keyword>
<evidence type="ECO:0000256" key="1">
    <source>
        <dbReference type="ARBA" id="ARBA00004123"/>
    </source>
</evidence>
<accession>A0A6A6EQD7</accession>
<evidence type="ECO:0000313" key="13">
    <source>
        <dbReference type="EMBL" id="KAF2193784.1"/>
    </source>
</evidence>
<feature type="binding site" evidence="10">
    <location>
        <position position="181"/>
    </location>
    <ligand>
        <name>S-adenosyl-L-methionine</name>
        <dbReference type="ChEBI" id="CHEBI:59789"/>
    </ligand>
</feature>
<keyword evidence="3" id="KW-0820">tRNA-binding</keyword>
<dbReference type="PANTHER" id="PTHR22808:SF1">
    <property type="entry name" value="RNA CYTOSINE-C(5)-METHYLTRANSFERASE NSUN2-RELATED"/>
    <property type="match status" value="1"/>
</dbReference>
<dbReference type="GO" id="GO:0005737">
    <property type="term" value="C:cytoplasm"/>
    <property type="evidence" value="ECO:0007669"/>
    <property type="project" value="TreeGrafter"/>
</dbReference>
<dbReference type="Pfam" id="PF25378">
    <property type="entry name" value="PUA_NSUN2"/>
    <property type="match status" value="1"/>
</dbReference>
<gene>
    <name evidence="13" type="ORF">K469DRAFT_691295</name>
</gene>
<feature type="compositionally biased region" description="Basic and acidic residues" evidence="11">
    <location>
        <begin position="527"/>
        <end position="560"/>
    </location>
</feature>
<evidence type="ECO:0000256" key="3">
    <source>
        <dbReference type="ARBA" id="ARBA00022555"/>
    </source>
</evidence>
<evidence type="ECO:0000256" key="10">
    <source>
        <dbReference type="PROSITE-ProRule" id="PRU01023"/>
    </source>
</evidence>
<dbReference type="PROSITE" id="PS51686">
    <property type="entry name" value="SAM_MT_RSMB_NOP"/>
    <property type="match status" value="1"/>
</dbReference>
<dbReference type="Proteomes" id="UP000800200">
    <property type="component" value="Unassembled WGS sequence"/>
</dbReference>
<dbReference type="GO" id="GO:0016428">
    <property type="term" value="F:tRNA (cytidine-5-)-methyltransferase activity"/>
    <property type="evidence" value="ECO:0007669"/>
    <property type="project" value="InterPro"/>
</dbReference>
<evidence type="ECO:0000256" key="4">
    <source>
        <dbReference type="ARBA" id="ARBA00022603"/>
    </source>
</evidence>
<dbReference type="PRINTS" id="PR02011">
    <property type="entry name" value="RCMTNCL1"/>
</dbReference>
<keyword evidence="14" id="KW-1185">Reference proteome</keyword>
<evidence type="ECO:0000256" key="6">
    <source>
        <dbReference type="ARBA" id="ARBA00022691"/>
    </source>
</evidence>
<evidence type="ECO:0000256" key="9">
    <source>
        <dbReference type="ARBA" id="ARBA00023242"/>
    </source>
</evidence>
<dbReference type="PANTHER" id="PTHR22808">
    <property type="entry name" value="NCL1 YEAST -RELATED NOL1/NOP2/FMU SUN DOMAIN-CONTAINING"/>
    <property type="match status" value="1"/>
</dbReference>
<evidence type="ECO:0000256" key="7">
    <source>
        <dbReference type="ARBA" id="ARBA00022694"/>
    </source>
</evidence>
<keyword evidence="9" id="KW-0539">Nucleus</keyword>
<name>A0A6A6EQD7_9PEZI</name>
<dbReference type="InterPro" id="IPR001678">
    <property type="entry name" value="MeTrfase_RsmB-F_NOP2_dom"/>
</dbReference>
<protein>
    <submittedName>
        <fullName evidence="13">S-adenosyl-L-methionine-dependent methyltransferase</fullName>
    </submittedName>
</protein>
<reference evidence="13" key="1">
    <citation type="journal article" date="2020" name="Stud. Mycol.">
        <title>101 Dothideomycetes genomes: a test case for predicting lifestyles and emergence of pathogens.</title>
        <authorList>
            <person name="Haridas S."/>
            <person name="Albert R."/>
            <person name="Binder M."/>
            <person name="Bloem J."/>
            <person name="Labutti K."/>
            <person name="Salamov A."/>
            <person name="Andreopoulos B."/>
            <person name="Baker S."/>
            <person name="Barry K."/>
            <person name="Bills G."/>
            <person name="Bluhm B."/>
            <person name="Cannon C."/>
            <person name="Castanera R."/>
            <person name="Culley D."/>
            <person name="Daum C."/>
            <person name="Ezra D."/>
            <person name="Gonzalez J."/>
            <person name="Henrissat B."/>
            <person name="Kuo A."/>
            <person name="Liang C."/>
            <person name="Lipzen A."/>
            <person name="Lutzoni F."/>
            <person name="Magnuson J."/>
            <person name="Mondo S."/>
            <person name="Nolan M."/>
            <person name="Ohm R."/>
            <person name="Pangilinan J."/>
            <person name="Park H.-J."/>
            <person name="Ramirez L."/>
            <person name="Alfaro M."/>
            <person name="Sun H."/>
            <person name="Tritt A."/>
            <person name="Yoshinaga Y."/>
            <person name="Zwiers L.-H."/>
            <person name="Turgeon B."/>
            <person name="Goodwin S."/>
            <person name="Spatafora J."/>
            <person name="Crous P."/>
            <person name="Grigoriev I."/>
        </authorList>
    </citation>
    <scope>NUCLEOTIDE SEQUENCE</scope>
    <source>
        <strain evidence="13">CBS 207.26</strain>
    </source>
</reference>
<keyword evidence="5 10" id="KW-0808">Transferase</keyword>